<gene>
    <name evidence="1" type="ORF">ERS852557_03078</name>
</gene>
<proteinExistence type="predicted"/>
<dbReference type="RefSeq" id="WP_055219861.1">
    <property type="nucleotide sequence ID" value="NZ_CZBI01000004.1"/>
</dbReference>
<sequence>MGFTTTCFIRKTTPKLTVELDKLGYRMGFMYSKEQTQIDSILCIQGEFRFAQNSLIDIIKKDIPSVIDCGENEELFLAIAAIRDDRSDNQYWVFDEDFHKWKKGDFVIGRFGRCSCYCHVATVEELIEHFK</sequence>
<dbReference type="AlphaFoldDB" id="A0A174US38"/>
<protein>
    <submittedName>
        <fullName evidence="1">Uncharacterized protein</fullName>
    </submittedName>
</protein>
<dbReference type="EMBL" id="CZBI01000004">
    <property type="protein sequence ID" value="CUQ22867.1"/>
    <property type="molecule type" value="Genomic_DNA"/>
</dbReference>
<evidence type="ECO:0000313" key="1">
    <source>
        <dbReference type="EMBL" id="CUQ22867.1"/>
    </source>
</evidence>
<dbReference type="Proteomes" id="UP000095541">
    <property type="component" value="Unassembled WGS sequence"/>
</dbReference>
<organism evidence="1 2">
    <name type="scientific">Bacteroides thetaiotaomicron</name>
    <dbReference type="NCBI Taxonomy" id="818"/>
    <lineage>
        <taxon>Bacteria</taxon>
        <taxon>Pseudomonadati</taxon>
        <taxon>Bacteroidota</taxon>
        <taxon>Bacteroidia</taxon>
        <taxon>Bacteroidales</taxon>
        <taxon>Bacteroidaceae</taxon>
        <taxon>Bacteroides</taxon>
    </lineage>
</organism>
<evidence type="ECO:0000313" key="2">
    <source>
        <dbReference type="Proteomes" id="UP000095541"/>
    </source>
</evidence>
<reference evidence="1 2" key="1">
    <citation type="submission" date="2015-09" db="EMBL/GenBank/DDBJ databases">
        <authorList>
            <consortium name="Pathogen Informatics"/>
        </authorList>
    </citation>
    <scope>NUCLEOTIDE SEQUENCE [LARGE SCALE GENOMIC DNA]</scope>
    <source>
        <strain evidence="1 2">2789STDY5834945</strain>
    </source>
</reference>
<accession>A0A174US38</accession>
<name>A0A174US38_BACT4</name>